<dbReference type="Proteomes" id="UP000440367">
    <property type="component" value="Unassembled WGS sequence"/>
</dbReference>
<dbReference type="Proteomes" id="UP000441208">
    <property type="component" value="Unassembled WGS sequence"/>
</dbReference>
<proteinExistence type="predicted"/>
<dbReference type="EMBL" id="QXGD01004770">
    <property type="protein sequence ID" value="KAE9168918.1"/>
    <property type="molecule type" value="Genomic_DNA"/>
</dbReference>
<dbReference type="Proteomes" id="UP000433483">
    <property type="component" value="Unassembled WGS sequence"/>
</dbReference>
<dbReference type="EMBL" id="QXGC01008161">
    <property type="protein sequence ID" value="KAE9159208.1"/>
    <property type="molecule type" value="Genomic_DNA"/>
</dbReference>
<evidence type="ECO:0000313" key="13">
    <source>
        <dbReference type="Proteomes" id="UP000476176"/>
    </source>
</evidence>
<name>A0A6A3V790_9STRA</name>
<evidence type="ECO:0000313" key="5">
    <source>
        <dbReference type="EMBL" id="KAE9159208.1"/>
    </source>
</evidence>
<organism evidence="6 9">
    <name type="scientific">Phytophthora fragariae</name>
    <dbReference type="NCBI Taxonomy" id="53985"/>
    <lineage>
        <taxon>Eukaryota</taxon>
        <taxon>Sar</taxon>
        <taxon>Stramenopiles</taxon>
        <taxon>Oomycota</taxon>
        <taxon>Peronosporomycetes</taxon>
        <taxon>Peronosporales</taxon>
        <taxon>Peronosporaceae</taxon>
        <taxon>Phytophthora</taxon>
    </lineage>
</organism>
<dbReference type="EMBL" id="QXFZ01005050">
    <property type="protein sequence ID" value="KAE9062109.1"/>
    <property type="molecule type" value="Genomic_DNA"/>
</dbReference>
<dbReference type="Proteomes" id="UP000429523">
    <property type="component" value="Unassembled WGS sequence"/>
</dbReference>
<dbReference type="EMBL" id="QXGF01004861">
    <property type="protein sequence ID" value="KAE8919234.1"/>
    <property type="molecule type" value="Genomic_DNA"/>
</dbReference>
<dbReference type="AlphaFoldDB" id="A0A6A3V790"/>
<protein>
    <submittedName>
        <fullName evidence="6">Uncharacterized protein</fullName>
    </submittedName>
</protein>
<dbReference type="EMBL" id="QXGA01004774">
    <property type="protein sequence ID" value="KAE9071005.1"/>
    <property type="molecule type" value="Genomic_DNA"/>
</dbReference>
<evidence type="ECO:0000313" key="10">
    <source>
        <dbReference type="Proteomes" id="UP000440367"/>
    </source>
</evidence>
<keyword evidence="9" id="KW-1185">Reference proteome</keyword>
<evidence type="ECO:0000313" key="8">
    <source>
        <dbReference type="Proteomes" id="UP000429523"/>
    </source>
</evidence>
<sequence length="154" mass="16963">MGKYEAQFQPQPRGFERDRSPPRNFGLPPPMQGRGYSPPRNFGRGGSPPPMRGRSRSPPRNFGRGGSPPRGRGRSRSPPPFRGRSPPRGGAGPPPRQQQLSRYGRRRSNAMMVRHLDVDPRHAVTVTVGGACRRVTVSNRHATLTIAGHAKSMQ</sequence>
<dbReference type="Proteomes" id="UP000476176">
    <property type="component" value="Unassembled WGS sequence"/>
</dbReference>
<accession>A0A6A3V790</accession>
<comment type="caution">
    <text evidence="6">The sequence shown here is derived from an EMBL/GenBank/DDBJ whole genome shotgun (WGS) entry which is preliminary data.</text>
</comment>
<dbReference type="EMBL" id="QXGB01005742">
    <property type="protein sequence ID" value="KAE9162341.1"/>
    <property type="molecule type" value="Genomic_DNA"/>
</dbReference>
<evidence type="ECO:0000313" key="6">
    <source>
        <dbReference type="EMBL" id="KAE9162341.1"/>
    </source>
</evidence>
<evidence type="ECO:0000313" key="3">
    <source>
        <dbReference type="EMBL" id="KAE9062109.1"/>
    </source>
</evidence>
<evidence type="ECO:0000313" key="9">
    <source>
        <dbReference type="Proteomes" id="UP000433483"/>
    </source>
</evidence>
<dbReference type="Proteomes" id="UP000440732">
    <property type="component" value="Unassembled WGS sequence"/>
</dbReference>
<evidence type="ECO:0000313" key="11">
    <source>
        <dbReference type="Proteomes" id="UP000440732"/>
    </source>
</evidence>
<evidence type="ECO:0000256" key="1">
    <source>
        <dbReference type="SAM" id="MobiDB-lite"/>
    </source>
</evidence>
<gene>
    <name evidence="7" type="ORF">PF002_g30494</name>
    <name evidence="5" type="ORF">PF004_g31623</name>
    <name evidence="6" type="ORF">PF005_g30887</name>
    <name evidence="4" type="ORF">PF006_g29241</name>
    <name evidence="3" type="ORF">PF007_g30032</name>
    <name evidence="2" type="ORF">PF009_g30455</name>
</gene>
<feature type="region of interest" description="Disordered" evidence="1">
    <location>
        <begin position="1"/>
        <end position="105"/>
    </location>
</feature>
<evidence type="ECO:0000313" key="7">
    <source>
        <dbReference type="EMBL" id="KAE9168918.1"/>
    </source>
</evidence>
<evidence type="ECO:0000313" key="2">
    <source>
        <dbReference type="EMBL" id="KAE8919234.1"/>
    </source>
</evidence>
<evidence type="ECO:0000313" key="4">
    <source>
        <dbReference type="EMBL" id="KAE9071005.1"/>
    </source>
</evidence>
<reference evidence="8 9" key="1">
    <citation type="submission" date="2018-08" db="EMBL/GenBank/DDBJ databases">
        <title>Genomic investigation of the strawberry pathogen Phytophthora fragariae indicates pathogenicity is determined by transcriptional variation in three key races.</title>
        <authorList>
            <person name="Adams T.M."/>
            <person name="Armitage A.D."/>
            <person name="Sobczyk M.K."/>
            <person name="Bates H.J."/>
            <person name="Dunwell J.M."/>
            <person name="Nellist C.F."/>
            <person name="Harrison R.J."/>
        </authorList>
    </citation>
    <scope>NUCLEOTIDE SEQUENCE [LARGE SCALE GENOMIC DNA]</scope>
    <source>
        <strain evidence="7 10">BC-1</strain>
        <strain evidence="5 13">BC-23</strain>
        <strain evidence="6 9">NOV-27</strain>
        <strain evidence="4 11">NOV-5</strain>
        <strain evidence="3 12">NOV-71</strain>
        <strain evidence="2 8">NOV-9</strain>
    </source>
</reference>
<evidence type="ECO:0000313" key="12">
    <source>
        <dbReference type="Proteomes" id="UP000441208"/>
    </source>
</evidence>